<dbReference type="AlphaFoldDB" id="A0A8S3Z313"/>
<dbReference type="PANTHER" id="PTHR19232:SF7">
    <property type="entry name" value="CENTROCORTIN, ISOFORM A"/>
    <property type="match status" value="1"/>
</dbReference>
<name>A0A8S3Z313_9EUPU</name>
<comment type="similarity">
    <text evidence="1">Belongs to the CDR2 family.</text>
</comment>
<gene>
    <name evidence="4" type="ORF">CUNI_LOCUS7139</name>
</gene>
<keyword evidence="5" id="KW-1185">Reference proteome</keyword>
<dbReference type="PANTHER" id="PTHR19232">
    <property type="entry name" value="CENTROCORTIN FAMILY MEMBER"/>
    <property type="match status" value="1"/>
</dbReference>
<sequence>MASSEYYCAGGQERTFDEEWYEQNLELAAELGKALLEKNRELESQVNQLQNIIHDQHVEIQSLKHQVEAMRTMTETRNRIYEEVDRTAQDLENTNKKMLMESRADKQKLENQSALIYQLEEKIDDLEKKLETLKTDETKLNGKVTEMRRTSSLNRLSLSDTKHQNSAYCFDNLAWTRLDEFRNIPLTPYELEIRKLQDSLHHLKTQQTIDRRKYEVLDVECSVLMEENQILENKVKALEAKLSEAIMVQYELEQTYINQYQQKISSLSVSNAREDMRTSDPRILHEIEHDCPELRSEGKAVKLDSGSSLYSSKESLNKVATDAKEIHERDETSLSILDELDVQYQALFAKYQALTQNKSKSKEGETRQQLAHKEVQTLLHITLSKDFGQDTNTIPPYKALFKDIFATLQKSRRE</sequence>
<reference evidence="4" key="1">
    <citation type="submission" date="2021-04" db="EMBL/GenBank/DDBJ databases">
        <authorList>
            <consortium name="Molecular Ecology Group"/>
        </authorList>
    </citation>
    <scope>NUCLEOTIDE SEQUENCE</scope>
</reference>
<evidence type="ECO:0000256" key="1">
    <source>
        <dbReference type="ARBA" id="ARBA00009019"/>
    </source>
</evidence>
<keyword evidence="2 3" id="KW-0175">Coiled coil</keyword>
<evidence type="ECO:0000313" key="5">
    <source>
        <dbReference type="Proteomes" id="UP000678393"/>
    </source>
</evidence>
<evidence type="ECO:0000313" key="4">
    <source>
        <dbReference type="EMBL" id="CAG5121581.1"/>
    </source>
</evidence>
<dbReference type="OrthoDB" id="10059415at2759"/>
<dbReference type="InterPro" id="IPR026079">
    <property type="entry name" value="CDR2"/>
</dbReference>
<dbReference type="Proteomes" id="UP000678393">
    <property type="component" value="Unassembled WGS sequence"/>
</dbReference>
<feature type="coiled-coil region" evidence="3">
    <location>
        <begin position="214"/>
        <end position="248"/>
    </location>
</feature>
<organism evidence="4 5">
    <name type="scientific">Candidula unifasciata</name>
    <dbReference type="NCBI Taxonomy" id="100452"/>
    <lineage>
        <taxon>Eukaryota</taxon>
        <taxon>Metazoa</taxon>
        <taxon>Spiralia</taxon>
        <taxon>Lophotrochozoa</taxon>
        <taxon>Mollusca</taxon>
        <taxon>Gastropoda</taxon>
        <taxon>Heterobranchia</taxon>
        <taxon>Euthyneura</taxon>
        <taxon>Panpulmonata</taxon>
        <taxon>Eupulmonata</taxon>
        <taxon>Stylommatophora</taxon>
        <taxon>Helicina</taxon>
        <taxon>Helicoidea</taxon>
        <taxon>Geomitridae</taxon>
        <taxon>Candidula</taxon>
    </lineage>
</organism>
<dbReference type="EMBL" id="CAJHNH020001113">
    <property type="protein sequence ID" value="CAG5121581.1"/>
    <property type="molecule type" value="Genomic_DNA"/>
</dbReference>
<feature type="coiled-coil region" evidence="3">
    <location>
        <begin position="25"/>
        <end position="143"/>
    </location>
</feature>
<evidence type="ECO:0000256" key="2">
    <source>
        <dbReference type="ARBA" id="ARBA00023054"/>
    </source>
</evidence>
<protein>
    <recommendedName>
        <fullName evidence="6">Cerebellar degeneration-related protein 2-like</fullName>
    </recommendedName>
</protein>
<comment type="caution">
    <text evidence="4">The sequence shown here is derived from an EMBL/GenBank/DDBJ whole genome shotgun (WGS) entry which is preliminary data.</text>
</comment>
<evidence type="ECO:0000256" key="3">
    <source>
        <dbReference type="SAM" id="Coils"/>
    </source>
</evidence>
<proteinExistence type="inferred from homology"/>
<accession>A0A8S3Z313</accession>
<evidence type="ECO:0008006" key="6">
    <source>
        <dbReference type="Google" id="ProtNLM"/>
    </source>
</evidence>